<dbReference type="GO" id="GO:0005634">
    <property type="term" value="C:nucleus"/>
    <property type="evidence" value="ECO:0007669"/>
    <property type="project" value="UniProtKB-SubCell"/>
</dbReference>
<dbReference type="OMA" id="EYWEPKE"/>
<gene>
    <name evidence="6" type="ORF">C0Q70_10103</name>
</gene>
<protein>
    <recommendedName>
        <fullName evidence="5">DNA/RNA-binding protein Alba-like domain-containing protein</fullName>
    </recommendedName>
</protein>
<evidence type="ECO:0000256" key="1">
    <source>
        <dbReference type="ARBA" id="ARBA00004123"/>
    </source>
</evidence>
<dbReference type="GO" id="GO:0001682">
    <property type="term" value="P:tRNA 5'-leader removal"/>
    <property type="evidence" value="ECO:0007669"/>
    <property type="project" value="TreeGrafter"/>
</dbReference>
<dbReference type="STRING" id="400727.A0A2T7PBN9"/>
<evidence type="ECO:0000256" key="2">
    <source>
        <dbReference type="ARBA" id="ARBA00008018"/>
    </source>
</evidence>
<organism evidence="6 7">
    <name type="scientific">Pomacea canaliculata</name>
    <name type="common">Golden apple snail</name>
    <dbReference type="NCBI Taxonomy" id="400727"/>
    <lineage>
        <taxon>Eukaryota</taxon>
        <taxon>Metazoa</taxon>
        <taxon>Spiralia</taxon>
        <taxon>Lophotrochozoa</taxon>
        <taxon>Mollusca</taxon>
        <taxon>Gastropoda</taxon>
        <taxon>Caenogastropoda</taxon>
        <taxon>Architaenioglossa</taxon>
        <taxon>Ampullarioidea</taxon>
        <taxon>Ampullariidae</taxon>
        <taxon>Pomacea</taxon>
    </lineage>
</organism>
<dbReference type="InterPro" id="IPR002775">
    <property type="entry name" value="DNA/RNA-bd_Alba-like"/>
</dbReference>
<dbReference type="EMBL" id="PZQS01000005">
    <property type="protein sequence ID" value="PVD30828.1"/>
    <property type="molecule type" value="Genomic_DNA"/>
</dbReference>
<evidence type="ECO:0000313" key="7">
    <source>
        <dbReference type="Proteomes" id="UP000245119"/>
    </source>
</evidence>
<dbReference type="InterPro" id="IPR036882">
    <property type="entry name" value="Alba-like_dom_sf"/>
</dbReference>
<dbReference type="GO" id="GO:0000172">
    <property type="term" value="C:ribonuclease MRP complex"/>
    <property type="evidence" value="ECO:0007669"/>
    <property type="project" value="TreeGrafter"/>
</dbReference>
<feature type="compositionally biased region" description="Basic and acidic residues" evidence="4">
    <location>
        <begin position="143"/>
        <end position="155"/>
    </location>
</feature>
<dbReference type="OrthoDB" id="424402at2759"/>
<reference evidence="6 7" key="1">
    <citation type="submission" date="2018-04" db="EMBL/GenBank/DDBJ databases">
        <title>The genome of golden apple snail Pomacea canaliculata provides insight into stress tolerance and invasive adaptation.</title>
        <authorList>
            <person name="Liu C."/>
            <person name="Liu B."/>
            <person name="Ren Y."/>
            <person name="Zhang Y."/>
            <person name="Wang H."/>
            <person name="Li S."/>
            <person name="Jiang F."/>
            <person name="Yin L."/>
            <person name="Zhang G."/>
            <person name="Qian W."/>
            <person name="Fan W."/>
        </authorList>
    </citation>
    <scope>NUCLEOTIDE SEQUENCE [LARGE SCALE GENOMIC DNA]</scope>
    <source>
        <strain evidence="6">SZHN2017</strain>
        <tissue evidence="6">Muscle</tissue>
    </source>
</reference>
<feature type="domain" description="DNA/RNA-binding protein Alba-like" evidence="5">
    <location>
        <begin position="25"/>
        <end position="87"/>
    </location>
</feature>
<dbReference type="PANTHER" id="PTHR13516:SF4">
    <property type="entry name" value="FI09323P"/>
    <property type="match status" value="1"/>
</dbReference>
<keyword evidence="7" id="KW-1185">Reference proteome</keyword>
<dbReference type="InterPro" id="IPR051958">
    <property type="entry name" value="Alba-like_NAB"/>
</dbReference>
<sequence length="241" mass="27492">MENYTKGEVKEVEDPFPFRVEDSLQMRVTAGSKIRNLMGFGLKNMTEKNTRQITWNGSGAAVSKTISCAEIMKRKIKGLHQITKIRYRRVEEYWTPKVKGLEVLKVNRDIPAISILLSKDPLDSSEPGYQPPGNFETFWQEKRGGEKAHSGEHHRPQQKSTASHEMQASKRKRRKPYKDNSSAAVQASTTKSQTTKQNTNITKETDHSEKDAESLANRQSERDYDTETKESMDISEDAQAR</sequence>
<dbReference type="GO" id="GO:0003723">
    <property type="term" value="F:RNA binding"/>
    <property type="evidence" value="ECO:0007669"/>
    <property type="project" value="TreeGrafter"/>
</dbReference>
<comment type="caution">
    <text evidence="6">The sequence shown here is derived from an EMBL/GenBank/DDBJ whole genome shotgun (WGS) entry which is preliminary data.</text>
</comment>
<dbReference type="Pfam" id="PF01918">
    <property type="entry name" value="Alba"/>
    <property type="match status" value="1"/>
</dbReference>
<feature type="compositionally biased region" description="Basic and acidic residues" evidence="4">
    <location>
        <begin position="203"/>
        <end position="241"/>
    </location>
</feature>
<dbReference type="SUPFAM" id="SSF82704">
    <property type="entry name" value="AlbA-like"/>
    <property type="match status" value="1"/>
</dbReference>
<evidence type="ECO:0000256" key="4">
    <source>
        <dbReference type="SAM" id="MobiDB-lite"/>
    </source>
</evidence>
<comment type="subcellular location">
    <subcellularLocation>
        <location evidence="1">Nucleus</location>
    </subcellularLocation>
</comment>
<accession>A0A2T7PBN9</accession>
<feature type="compositionally biased region" description="Low complexity" evidence="4">
    <location>
        <begin position="182"/>
        <end position="202"/>
    </location>
</feature>
<feature type="region of interest" description="Disordered" evidence="4">
    <location>
        <begin position="143"/>
        <end position="241"/>
    </location>
</feature>
<dbReference type="Gene3D" id="3.30.110.20">
    <property type="entry name" value="Alba-like domain"/>
    <property type="match status" value="1"/>
</dbReference>
<dbReference type="Proteomes" id="UP000245119">
    <property type="component" value="Linkage Group LG5"/>
</dbReference>
<evidence type="ECO:0000259" key="5">
    <source>
        <dbReference type="Pfam" id="PF01918"/>
    </source>
</evidence>
<proteinExistence type="inferred from homology"/>
<name>A0A2T7PBN9_POMCA</name>
<dbReference type="PANTHER" id="PTHR13516">
    <property type="entry name" value="RIBONUCLEASE P SUBUNIT P25"/>
    <property type="match status" value="1"/>
</dbReference>
<evidence type="ECO:0000256" key="3">
    <source>
        <dbReference type="ARBA" id="ARBA00023242"/>
    </source>
</evidence>
<keyword evidence="3" id="KW-0539">Nucleus</keyword>
<evidence type="ECO:0000313" key="6">
    <source>
        <dbReference type="EMBL" id="PVD30828.1"/>
    </source>
</evidence>
<dbReference type="AlphaFoldDB" id="A0A2T7PBN9"/>
<comment type="similarity">
    <text evidence="2">Belongs to the histone-like Alba family.</text>
</comment>